<feature type="transmembrane region" description="Helical" evidence="1">
    <location>
        <begin position="95"/>
        <end position="116"/>
    </location>
</feature>
<proteinExistence type="predicted"/>
<dbReference type="AlphaFoldDB" id="A0A8D5UG89"/>
<dbReference type="EMBL" id="AP024601">
    <property type="protein sequence ID" value="BCU81412.1"/>
    <property type="molecule type" value="Genomic_DNA"/>
</dbReference>
<protein>
    <recommendedName>
        <fullName evidence="2">DUF4179 domain-containing protein</fullName>
    </recommendedName>
</protein>
<name>A0A8D5UG89_9BACL</name>
<dbReference type="InterPro" id="IPR025436">
    <property type="entry name" value="DUF4179"/>
</dbReference>
<keyword evidence="1" id="KW-0472">Membrane</keyword>
<reference evidence="3" key="1">
    <citation type="journal article" date="2013" name="Int. J. Syst. Evol. Microbiol.">
        <title>Polycladomyces abyssicola gen. nov., sp. nov., a thermophilic filamentous bacterium isolated from hemipelagic sediment.</title>
        <authorList>
            <person name="Tsubouchi T."/>
            <person name="Shimane Y."/>
            <person name="Mori K."/>
            <person name="Usui K."/>
            <person name="Hiraki T."/>
            <person name="Tame A."/>
            <person name="Uematsu K."/>
            <person name="Maruyama T."/>
            <person name="Hatada Y."/>
        </authorList>
    </citation>
    <scope>NUCLEOTIDE SEQUENCE</scope>
    <source>
        <strain evidence="3">JIR-001</strain>
    </source>
</reference>
<accession>A0A8D5UG89</accession>
<dbReference type="RefSeq" id="WP_212774647.1">
    <property type="nucleotide sequence ID" value="NZ_AP024601.1"/>
</dbReference>
<evidence type="ECO:0000256" key="1">
    <source>
        <dbReference type="SAM" id="Phobius"/>
    </source>
</evidence>
<organism evidence="3 4">
    <name type="scientific">Polycladomyces abyssicola</name>
    <dbReference type="NCBI Taxonomy" id="1125966"/>
    <lineage>
        <taxon>Bacteria</taxon>
        <taxon>Bacillati</taxon>
        <taxon>Bacillota</taxon>
        <taxon>Bacilli</taxon>
        <taxon>Bacillales</taxon>
        <taxon>Thermoactinomycetaceae</taxon>
        <taxon>Polycladomyces</taxon>
    </lineage>
</organism>
<dbReference type="KEGG" id="pabs:JIR001_11950"/>
<evidence type="ECO:0000313" key="3">
    <source>
        <dbReference type="EMBL" id="BCU81412.1"/>
    </source>
</evidence>
<dbReference type="Pfam" id="PF13786">
    <property type="entry name" value="DUF4179"/>
    <property type="match status" value="1"/>
</dbReference>
<keyword evidence="4" id="KW-1185">Reference proteome</keyword>
<reference evidence="3" key="2">
    <citation type="journal article" date="2021" name="Microbiol. Resour. Announc.">
        <title>Complete Genome Sequence of Polycladomyces abyssicola JIR-001T, Isolated from Hemipelagic Sediment in Deep Seawater.</title>
        <authorList>
            <person name="Tsubouchi T."/>
            <person name="Kaneko Y."/>
        </authorList>
    </citation>
    <scope>NUCLEOTIDE SEQUENCE</scope>
    <source>
        <strain evidence="3">JIR-001</strain>
    </source>
</reference>
<dbReference type="Gene3D" id="2.60.40.1630">
    <property type="entry name" value="bacillus anthracis domain"/>
    <property type="match status" value="1"/>
</dbReference>
<evidence type="ECO:0000259" key="2">
    <source>
        <dbReference type="Pfam" id="PF13786"/>
    </source>
</evidence>
<evidence type="ECO:0000313" key="4">
    <source>
        <dbReference type="Proteomes" id="UP000677436"/>
    </source>
</evidence>
<keyword evidence="1" id="KW-1133">Transmembrane helix</keyword>
<feature type="domain" description="DUF4179" evidence="2">
    <location>
        <begin position="93"/>
        <end position="183"/>
    </location>
</feature>
<dbReference type="Proteomes" id="UP000677436">
    <property type="component" value="Chromosome"/>
</dbReference>
<keyword evidence="1" id="KW-0812">Transmembrane</keyword>
<gene>
    <name evidence="3" type="ORF">JIR001_11950</name>
</gene>
<sequence>MICSKQSLLEQWWDGSLEKKEVPDLEQHLQSCSACQTHLAKLKKEKQVVEEWLSEPVLPDSFTEQIMVQIRELLPEQENEPVIPIKKKRARRRRMALVIGSTVAILAIFLGIWTAVSPAFANFVKKSIFLIDRFDSHDGGLKLAAKNGFSAPLNKKITSSGYTVELQEVIADPSRITVDFQIRDANGKLVLYVLDNDNHSPIASLVDENGKVLAYGHDNTGNSNQHRLTLIPTEPLPNKATLRISANVLRQFNLHHEKIIKGSWNVSIPLQLDKGISSTRVAHINQTRTFHGVDVQLDDFLYSPSAMSIQYSLKQNEQEKKQLQRIAKQFPQRDYSPKMYYEITDTQGKSLAYLTHDDLPGKREENHLNSAVQKIGVGEISKKDLYNPHPLKKGYLFRLKGIVKKEATDAHITFNPQTVSQQPVSFNYKGNLITITYAGHEPSKGSHNHNLAVNVELKPVNNYLGSMDWHFVDDKGKVHNFYGSAENKNGVYHYTLVIDDIVDAPKQLTLVMDAIDHYYPVDWEVPFHFSK</sequence>